<dbReference type="KEGG" id="hro:HELRODRAFT_95510"/>
<sequence length="951" mass="107026">MDLIEQCYLITPRKATKSEVLLQHTEQYYNIVERSASMNEEQLKILSTKYDSLYFHPNSFECASLSAGCSIEAVTHVLSNKVDSALAIIRPPGHHAMPNEGCGYCYFNNVAIATAHAFLNFDLHKVMIVDWDVHHGQGVQDMFYDDSRVLYFSMHRYEHGSFWPNLRRSDYDFVGELGAEGFNINVPLNKVNLKDSDYISIFQQVLMPVAYELQPELIIVSCGFDAAIGDPEGRNEVSPQCFAHLTHMLKGVCNGKICLILEGGYCMKSLAQSLVMTLRSLLDYPCPPLRPLTPLLGVQLFDTMRPPDEYDFFGYEVWEEEQKDAVDAVVDDVIQSADFYNPPNRTCIGYDDSMLLHEITSGHSHFIIVFAVVQSISSSSSSSSSLSSSYLPPPSSSSTSSCSGKYMEKLAYLCSMDFEKLDKLNSSFEFSLRSVYLNQHTYDCALTAVGCLLNVVDDVATGSSRNGFAIIRPPGHHAERDQYNGFCFFNSIAIAARYVKQKYNLKRILILDWDIHHGNGTQNSFYEDDSVLFISIHRRDDGRFYPNGLDNMAERVGESAGEGFNINIPWSKGKQGDAEYMAAFHQVVMPVAYEFSPELVLVSAGYDAAFGDPLGGCCVSSEGFAQMTHMLTSLASGRLVLVLEGGYNINSLSQGVCASVAVMLGTPPTQLELDHIHQRFVSVEDIKKVICIHKRYWKSLAYDVDLPCKISTLEWIINQRKKWEESRYKRDDVTGDDVVVNYDDKNMYLDKSNLMNINEDKVIGGDGGDDDNKRNTITDHNGNNNNSNTNDEDDEEEEEEGDDEEASAKEEAAATNKEDDDVDRIISRLVTDGNLELFAVQPLDWCPHLDLIKDNTTQFPARQLNTKSPCTLCEDETENWLCLTCLQVYCSRFVNGHMLEHFHASNHPLALSYADLSVWCYPCDSYVDNEIIRPVKASAYFDKFHYNMPNM</sequence>
<feature type="compositionally biased region" description="Acidic residues" evidence="16">
    <location>
        <begin position="790"/>
        <end position="805"/>
    </location>
</feature>
<dbReference type="SUPFAM" id="SSF57850">
    <property type="entry name" value="RING/U-box"/>
    <property type="match status" value="1"/>
</dbReference>
<keyword evidence="14" id="KW-0539">Nucleus</keyword>
<evidence type="ECO:0000256" key="9">
    <source>
        <dbReference type="ARBA" id="ARBA00022801"/>
    </source>
</evidence>
<evidence type="ECO:0000256" key="12">
    <source>
        <dbReference type="ARBA" id="ARBA00023015"/>
    </source>
</evidence>
<evidence type="ECO:0000259" key="17">
    <source>
        <dbReference type="PROSITE" id="PS50271"/>
    </source>
</evidence>
<dbReference type="OMA" id="HTRSHVN"/>
<feature type="domain" description="UBP-type" evidence="17">
    <location>
        <begin position="844"/>
        <end position="945"/>
    </location>
</feature>
<dbReference type="InterPro" id="IPR023801">
    <property type="entry name" value="His_deacetylse_dom"/>
</dbReference>
<comment type="subcellular location">
    <subcellularLocation>
        <location evidence="2">Nucleus</location>
    </subcellularLocation>
</comment>
<dbReference type="GO" id="GO:0000118">
    <property type="term" value="C:histone deacetylase complex"/>
    <property type="evidence" value="ECO:0000318"/>
    <property type="project" value="GO_Central"/>
</dbReference>
<evidence type="ECO:0000256" key="10">
    <source>
        <dbReference type="ARBA" id="ARBA00022833"/>
    </source>
</evidence>
<dbReference type="GO" id="GO:0005737">
    <property type="term" value="C:cytoplasm"/>
    <property type="evidence" value="ECO:0000318"/>
    <property type="project" value="GO_Central"/>
</dbReference>
<proteinExistence type="inferred from homology"/>
<evidence type="ECO:0000256" key="8">
    <source>
        <dbReference type="ARBA" id="ARBA00022771"/>
    </source>
</evidence>
<protein>
    <recommendedName>
        <fullName evidence="4">histone deacetylase</fullName>
        <ecNumber evidence="4">3.5.1.98</ecNumber>
    </recommendedName>
</protein>
<dbReference type="InterPro" id="IPR023696">
    <property type="entry name" value="Ureohydrolase_dom_sf"/>
</dbReference>
<gene>
    <name evidence="19" type="primary">20217610</name>
    <name evidence="18" type="ORF">HELRODRAFT_95510</name>
</gene>
<dbReference type="InterPro" id="IPR000286">
    <property type="entry name" value="HDACs"/>
</dbReference>
<dbReference type="EMBL" id="KB097495">
    <property type="protein sequence ID" value="ESN96599.1"/>
    <property type="molecule type" value="Genomic_DNA"/>
</dbReference>
<evidence type="ECO:0000256" key="1">
    <source>
        <dbReference type="ARBA" id="ARBA00001947"/>
    </source>
</evidence>
<dbReference type="CTD" id="20217610"/>
<dbReference type="PANTHER" id="PTHR10625">
    <property type="entry name" value="HISTONE DEACETYLASE HDAC1-RELATED"/>
    <property type="match status" value="1"/>
</dbReference>
<dbReference type="InParanoid" id="T1G963"/>
<evidence type="ECO:0000256" key="2">
    <source>
        <dbReference type="ARBA" id="ARBA00004123"/>
    </source>
</evidence>
<evidence type="ECO:0000256" key="5">
    <source>
        <dbReference type="ARBA" id="ARBA00022491"/>
    </source>
</evidence>
<dbReference type="PANTHER" id="PTHR10625:SF5">
    <property type="entry name" value="HISTONE DEACETYLASE"/>
    <property type="match status" value="1"/>
</dbReference>
<evidence type="ECO:0000256" key="7">
    <source>
        <dbReference type="ARBA" id="ARBA00022737"/>
    </source>
</evidence>
<feature type="region of interest" description="Disordered" evidence="16">
    <location>
        <begin position="762"/>
        <end position="820"/>
    </location>
</feature>
<evidence type="ECO:0000256" key="13">
    <source>
        <dbReference type="ARBA" id="ARBA00023163"/>
    </source>
</evidence>
<keyword evidence="20" id="KW-1185">Reference proteome</keyword>
<dbReference type="EC" id="3.5.1.98" evidence="4"/>
<dbReference type="SMART" id="SM00290">
    <property type="entry name" value="ZnF_UBP"/>
    <property type="match status" value="1"/>
</dbReference>
<dbReference type="Gene3D" id="3.40.800.20">
    <property type="entry name" value="Histone deacetylase domain"/>
    <property type="match status" value="2"/>
</dbReference>
<dbReference type="GO" id="GO:0004407">
    <property type="term" value="F:histone deacetylase activity"/>
    <property type="evidence" value="ECO:0000318"/>
    <property type="project" value="GO_Central"/>
</dbReference>
<evidence type="ECO:0000256" key="16">
    <source>
        <dbReference type="SAM" id="MobiDB-lite"/>
    </source>
</evidence>
<reference evidence="18 20" key="2">
    <citation type="journal article" date="2013" name="Nature">
        <title>Insights into bilaterian evolution from three spiralian genomes.</title>
        <authorList>
            <person name="Simakov O."/>
            <person name="Marletaz F."/>
            <person name="Cho S.J."/>
            <person name="Edsinger-Gonzales E."/>
            <person name="Havlak P."/>
            <person name="Hellsten U."/>
            <person name="Kuo D.H."/>
            <person name="Larsson T."/>
            <person name="Lv J."/>
            <person name="Arendt D."/>
            <person name="Savage R."/>
            <person name="Osoegawa K."/>
            <person name="de Jong P."/>
            <person name="Grimwood J."/>
            <person name="Chapman J.A."/>
            <person name="Shapiro H."/>
            <person name="Aerts A."/>
            <person name="Otillar R.P."/>
            <person name="Terry A.Y."/>
            <person name="Boore J.L."/>
            <person name="Grigoriev I.V."/>
            <person name="Lindberg D.R."/>
            <person name="Seaver E.C."/>
            <person name="Weisblat D.A."/>
            <person name="Putnam N.H."/>
            <person name="Rokhsar D.S."/>
        </authorList>
    </citation>
    <scope>NUCLEOTIDE SEQUENCE</scope>
</reference>
<dbReference type="GO" id="GO:0040029">
    <property type="term" value="P:epigenetic regulation of gene expression"/>
    <property type="evidence" value="ECO:0000318"/>
    <property type="project" value="GO_Central"/>
</dbReference>
<dbReference type="EMBL" id="AMQM01001427">
    <property type="status" value="NOT_ANNOTATED_CDS"/>
    <property type="molecule type" value="Genomic_DNA"/>
</dbReference>
<dbReference type="GO" id="GO:0141221">
    <property type="term" value="F:histone deacetylase activity, hydrolytic mechanism"/>
    <property type="evidence" value="ECO:0007669"/>
    <property type="project" value="UniProtKB-EC"/>
</dbReference>
<dbReference type="RefSeq" id="XP_009025268.1">
    <property type="nucleotide sequence ID" value="XM_009027020.1"/>
</dbReference>
<keyword evidence="13" id="KW-0804">Transcription</keyword>
<organism evidence="19 20">
    <name type="scientific">Helobdella robusta</name>
    <name type="common">Californian leech</name>
    <dbReference type="NCBI Taxonomy" id="6412"/>
    <lineage>
        <taxon>Eukaryota</taxon>
        <taxon>Metazoa</taxon>
        <taxon>Spiralia</taxon>
        <taxon>Lophotrochozoa</taxon>
        <taxon>Annelida</taxon>
        <taxon>Clitellata</taxon>
        <taxon>Hirudinea</taxon>
        <taxon>Rhynchobdellida</taxon>
        <taxon>Glossiphoniidae</taxon>
        <taxon>Helobdella</taxon>
    </lineage>
</organism>
<keyword evidence="9" id="KW-0378">Hydrolase</keyword>
<reference evidence="19" key="3">
    <citation type="submission" date="2015-06" db="UniProtKB">
        <authorList>
            <consortium name="EnsemblMetazoa"/>
        </authorList>
    </citation>
    <scope>IDENTIFICATION</scope>
</reference>
<accession>T1G963</accession>
<dbReference type="EMBL" id="AMQM01001428">
    <property type="status" value="NOT_ANNOTATED_CDS"/>
    <property type="molecule type" value="Genomic_DNA"/>
</dbReference>
<dbReference type="eggNOG" id="KOG1343">
    <property type="taxonomic scope" value="Eukaryota"/>
</dbReference>
<evidence type="ECO:0000313" key="20">
    <source>
        <dbReference type="Proteomes" id="UP000015101"/>
    </source>
</evidence>
<keyword evidence="7" id="KW-0677">Repeat</keyword>
<dbReference type="HOGENOM" id="CLU_007727_2_1_1"/>
<keyword evidence="6" id="KW-0479">Metal-binding</keyword>
<evidence type="ECO:0000256" key="15">
    <source>
        <dbReference type="PROSITE-ProRule" id="PRU00502"/>
    </source>
</evidence>
<dbReference type="AlphaFoldDB" id="T1G963"/>
<dbReference type="OrthoDB" id="424012at2759"/>
<evidence type="ECO:0000256" key="11">
    <source>
        <dbReference type="ARBA" id="ARBA00022853"/>
    </source>
</evidence>
<comment type="cofactor">
    <cofactor evidence="1">
        <name>Zn(2+)</name>
        <dbReference type="ChEBI" id="CHEBI:29105"/>
    </cofactor>
</comment>
<evidence type="ECO:0000256" key="14">
    <source>
        <dbReference type="ARBA" id="ARBA00023242"/>
    </source>
</evidence>
<dbReference type="STRING" id="6412.T1G963"/>
<dbReference type="GO" id="GO:0008270">
    <property type="term" value="F:zinc ion binding"/>
    <property type="evidence" value="ECO:0007669"/>
    <property type="project" value="UniProtKB-KW"/>
</dbReference>
<dbReference type="InterPro" id="IPR001607">
    <property type="entry name" value="Znf_UBP"/>
</dbReference>
<dbReference type="SUPFAM" id="SSF52768">
    <property type="entry name" value="Arginase/deacetylase"/>
    <property type="match status" value="2"/>
</dbReference>
<dbReference type="PROSITE" id="PS50271">
    <property type="entry name" value="ZF_UBP"/>
    <property type="match status" value="1"/>
</dbReference>
<evidence type="ECO:0000256" key="6">
    <source>
        <dbReference type="ARBA" id="ARBA00022723"/>
    </source>
</evidence>
<feature type="region of interest" description="Disordered" evidence="16">
    <location>
        <begin position="383"/>
        <end position="403"/>
    </location>
</feature>
<dbReference type="Pfam" id="PF02148">
    <property type="entry name" value="zf-UBP"/>
    <property type="match status" value="1"/>
</dbReference>
<keyword evidence="10" id="KW-0862">Zinc</keyword>
<reference evidence="20" key="1">
    <citation type="submission" date="2012-12" db="EMBL/GenBank/DDBJ databases">
        <authorList>
            <person name="Hellsten U."/>
            <person name="Grimwood J."/>
            <person name="Chapman J.A."/>
            <person name="Shapiro H."/>
            <person name="Aerts A."/>
            <person name="Otillar R.P."/>
            <person name="Terry A.Y."/>
            <person name="Boore J.L."/>
            <person name="Simakov O."/>
            <person name="Marletaz F."/>
            <person name="Cho S.-J."/>
            <person name="Edsinger-Gonzales E."/>
            <person name="Havlak P."/>
            <person name="Kuo D.-H."/>
            <person name="Larsson T."/>
            <person name="Lv J."/>
            <person name="Arendt D."/>
            <person name="Savage R."/>
            <person name="Osoegawa K."/>
            <person name="de Jong P."/>
            <person name="Lindberg D.R."/>
            <person name="Seaver E.C."/>
            <person name="Weisblat D.A."/>
            <person name="Putnam N.H."/>
            <person name="Grigoriev I.V."/>
            <person name="Rokhsar D.S."/>
        </authorList>
    </citation>
    <scope>NUCLEOTIDE SEQUENCE</scope>
</reference>
<dbReference type="InterPro" id="IPR037138">
    <property type="entry name" value="His_deacetylse_dom_sf"/>
</dbReference>
<keyword evidence="12" id="KW-0805">Transcription regulation</keyword>
<dbReference type="EnsemblMetazoa" id="HelroT95510">
    <property type="protein sequence ID" value="HelroP95510"/>
    <property type="gene ID" value="HelroG95510"/>
</dbReference>
<evidence type="ECO:0000256" key="4">
    <source>
        <dbReference type="ARBA" id="ARBA00012111"/>
    </source>
</evidence>
<keyword evidence="11" id="KW-0156">Chromatin regulator</keyword>
<evidence type="ECO:0000256" key="3">
    <source>
        <dbReference type="ARBA" id="ARBA00007738"/>
    </source>
</evidence>
<dbReference type="InterPro" id="IPR013083">
    <property type="entry name" value="Znf_RING/FYVE/PHD"/>
</dbReference>
<evidence type="ECO:0000313" key="18">
    <source>
        <dbReference type="EMBL" id="ESN96599.1"/>
    </source>
</evidence>
<dbReference type="Proteomes" id="UP000015101">
    <property type="component" value="Unassembled WGS sequence"/>
</dbReference>
<keyword evidence="8 15" id="KW-0863">Zinc-finger</keyword>
<name>T1G963_HELRO</name>
<evidence type="ECO:0000313" key="19">
    <source>
        <dbReference type="EnsemblMetazoa" id="HelroP95510"/>
    </source>
</evidence>
<dbReference type="Pfam" id="PF00850">
    <property type="entry name" value="Hist_deacetyl"/>
    <property type="match status" value="2"/>
</dbReference>
<dbReference type="PRINTS" id="PR01270">
    <property type="entry name" value="HDASUPER"/>
</dbReference>
<keyword evidence="5" id="KW-0678">Repressor</keyword>
<dbReference type="FunFam" id="3.30.40.10:FF:000342">
    <property type="entry name" value="Histone deacetylase 6"/>
    <property type="match status" value="1"/>
</dbReference>
<comment type="similarity">
    <text evidence="3">Belongs to the histone deacetylase family. HD type 2 subfamily.</text>
</comment>
<dbReference type="GeneID" id="20217610"/>
<dbReference type="FunCoup" id="T1G963">
    <property type="interactions" value="897"/>
</dbReference>
<dbReference type="Gene3D" id="3.30.40.10">
    <property type="entry name" value="Zinc/RING finger domain, C3HC4 (zinc finger)"/>
    <property type="match status" value="1"/>
</dbReference>